<dbReference type="PATRIC" id="fig|1423772.3.peg.158"/>
<keyword evidence="3" id="KW-0804">Transcription</keyword>
<dbReference type="Pfam" id="PF00392">
    <property type="entry name" value="GntR"/>
    <property type="match status" value="1"/>
</dbReference>
<dbReference type="SUPFAM" id="SSF64288">
    <property type="entry name" value="Chorismate lyase-like"/>
    <property type="match status" value="1"/>
</dbReference>
<dbReference type="SUPFAM" id="SSF46785">
    <property type="entry name" value="Winged helix' DNA-binding domain"/>
    <property type="match status" value="1"/>
</dbReference>
<name>A0A0R2BG31_9LACO</name>
<dbReference type="Pfam" id="PF07702">
    <property type="entry name" value="UTRA"/>
    <property type="match status" value="1"/>
</dbReference>
<gene>
    <name evidence="5" type="ORF">FC48_GL000144</name>
</gene>
<evidence type="ECO:0000256" key="3">
    <source>
        <dbReference type="ARBA" id="ARBA00023163"/>
    </source>
</evidence>
<reference evidence="5 6" key="1">
    <citation type="journal article" date="2015" name="Genome Announc.">
        <title>Expanding the biotechnology potential of lactobacilli through comparative genomics of 213 strains and associated genera.</title>
        <authorList>
            <person name="Sun Z."/>
            <person name="Harris H.M."/>
            <person name="McCann A."/>
            <person name="Guo C."/>
            <person name="Argimon S."/>
            <person name="Zhang W."/>
            <person name="Yang X."/>
            <person name="Jeffery I.B."/>
            <person name="Cooney J.C."/>
            <person name="Kagawa T.F."/>
            <person name="Liu W."/>
            <person name="Song Y."/>
            <person name="Salvetti E."/>
            <person name="Wrobel A."/>
            <person name="Rasinkangas P."/>
            <person name="Parkhill J."/>
            <person name="Rea M.C."/>
            <person name="O'Sullivan O."/>
            <person name="Ritari J."/>
            <person name="Douillard F.P."/>
            <person name="Paul Ross R."/>
            <person name="Yang R."/>
            <person name="Briner A.E."/>
            <person name="Felis G.E."/>
            <person name="de Vos W.M."/>
            <person name="Barrangou R."/>
            <person name="Klaenhammer T.R."/>
            <person name="Caufield P.W."/>
            <person name="Cui Y."/>
            <person name="Zhang H."/>
            <person name="O'Toole P.W."/>
        </authorList>
    </citation>
    <scope>NUCLEOTIDE SEQUENCE [LARGE SCALE GENOMIC DNA]</scope>
    <source>
        <strain evidence="5 6">DSM 20452</strain>
    </source>
</reference>
<dbReference type="Proteomes" id="UP000051612">
    <property type="component" value="Unassembled WGS sequence"/>
</dbReference>
<evidence type="ECO:0000313" key="6">
    <source>
        <dbReference type="Proteomes" id="UP000051612"/>
    </source>
</evidence>
<dbReference type="SMART" id="SM00345">
    <property type="entry name" value="HTH_GNTR"/>
    <property type="match status" value="1"/>
</dbReference>
<protein>
    <submittedName>
        <fullName evidence="5">Transcriptional regulator</fullName>
    </submittedName>
</protein>
<dbReference type="PRINTS" id="PR00035">
    <property type="entry name" value="HTHGNTR"/>
</dbReference>
<evidence type="ECO:0000256" key="1">
    <source>
        <dbReference type="ARBA" id="ARBA00023015"/>
    </source>
</evidence>
<dbReference type="InterPro" id="IPR028978">
    <property type="entry name" value="Chorismate_lyase_/UTRA_dom_sf"/>
</dbReference>
<dbReference type="PANTHER" id="PTHR44846:SF4">
    <property type="entry name" value="HTH GNTR-TYPE DOMAIN-CONTAINING PROTEIN"/>
    <property type="match status" value="1"/>
</dbReference>
<dbReference type="EMBL" id="AYYN01000067">
    <property type="protein sequence ID" value="KRM75355.1"/>
    <property type="molecule type" value="Genomic_DNA"/>
</dbReference>
<dbReference type="Gene3D" id="1.10.10.10">
    <property type="entry name" value="Winged helix-like DNA-binding domain superfamily/Winged helix DNA-binding domain"/>
    <property type="match status" value="1"/>
</dbReference>
<evidence type="ECO:0000256" key="2">
    <source>
        <dbReference type="ARBA" id="ARBA00023125"/>
    </source>
</evidence>
<dbReference type="GO" id="GO:0003677">
    <property type="term" value="F:DNA binding"/>
    <property type="evidence" value="ECO:0007669"/>
    <property type="project" value="UniProtKB-KW"/>
</dbReference>
<dbReference type="CDD" id="cd07377">
    <property type="entry name" value="WHTH_GntR"/>
    <property type="match status" value="1"/>
</dbReference>
<dbReference type="PROSITE" id="PS50949">
    <property type="entry name" value="HTH_GNTR"/>
    <property type="match status" value="1"/>
</dbReference>
<feature type="domain" description="HTH gntR-type" evidence="4">
    <location>
        <begin position="4"/>
        <end position="72"/>
    </location>
</feature>
<dbReference type="SMART" id="SM00866">
    <property type="entry name" value="UTRA"/>
    <property type="match status" value="1"/>
</dbReference>
<organism evidence="5 6">
    <name type="scientific">Ligilactobacillus murinus DSM 20452 = NBRC 14221</name>
    <dbReference type="NCBI Taxonomy" id="1423772"/>
    <lineage>
        <taxon>Bacteria</taxon>
        <taxon>Bacillati</taxon>
        <taxon>Bacillota</taxon>
        <taxon>Bacilli</taxon>
        <taxon>Lactobacillales</taxon>
        <taxon>Lactobacillaceae</taxon>
        <taxon>Ligilactobacillus</taxon>
    </lineage>
</organism>
<dbReference type="PANTHER" id="PTHR44846">
    <property type="entry name" value="MANNOSYL-D-GLYCERATE TRANSPORT/METABOLISM SYSTEM REPRESSOR MNGR-RELATED"/>
    <property type="match status" value="1"/>
</dbReference>
<comment type="caution">
    <text evidence="5">The sequence shown here is derived from an EMBL/GenBank/DDBJ whole genome shotgun (WGS) entry which is preliminary data.</text>
</comment>
<dbReference type="InterPro" id="IPR011663">
    <property type="entry name" value="UTRA"/>
</dbReference>
<keyword evidence="2" id="KW-0238">DNA-binding</keyword>
<dbReference type="InterPro" id="IPR036390">
    <property type="entry name" value="WH_DNA-bd_sf"/>
</dbReference>
<accession>A0A0R2BG31</accession>
<dbReference type="InterPro" id="IPR036388">
    <property type="entry name" value="WH-like_DNA-bd_sf"/>
</dbReference>
<dbReference type="AlphaFoldDB" id="A0A0R2BG31"/>
<keyword evidence="1" id="KW-0805">Transcription regulation</keyword>
<sequence>MKELLKYLEIADKMEAWIIEKDLSQGEKLPKLAELMELYGVSKSTIVKALERLENRGLIYQVQGSGVFVRRPKRADYVNLIDNNGFTADLPTHKMASKVLTLRKIKPPKKVQAVFGPEQTEVYEIRRLRYIDADVLCLEESYFRTDIIMYLNEQIAQGSIFNYVRELGIAIGFSDKYLTVKKLDQKTADLLGVKAGDPALTINEIYYLTSGEPFDYSTTTYHYENSKFFIQSNA</sequence>
<dbReference type="GO" id="GO:0003700">
    <property type="term" value="F:DNA-binding transcription factor activity"/>
    <property type="evidence" value="ECO:0007669"/>
    <property type="project" value="InterPro"/>
</dbReference>
<dbReference type="InterPro" id="IPR000524">
    <property type="entry name" value="Tscrpt_reg_HTH_GntR"/>
</dbReference>
<evidence type="ECO:0000313" key="5">
    <source>
        <dbReference type="EMBL" id="KRM75355.1"/>
    </source>
</evidence>
<dbReference type="GO" id="GO:0045892">
    <property type="term" value="P:negative regulation of DNA-templated transcription"/>
    <property type="evidence" value="ECO:0007669"/>
    <property type="project" value="TreeGrafter"/>
</dbReference>
<proteinExistence type="predicted"/>
<dbReference type="Gene3D" id="3.40.1410.10">
    <property type="entry name" value="Chorismate lyase-like"/>
    <property type="match status" value="1"/>
</dbReference>
<evidence type="ECO:0000259" key="4">
    <source>
        <dbReference type="PROSITE" id="PS50949"/>
    </source>
</evidence>
<dbReference type="InterPro" id="IPR050679">
    <property type="entry name" value="Bact_HTH_transcr_reg"/>
</dbReference>